<evidence type="ECO:0000313" key="2">
    <source>
        <dbReference type="Proteomes" id="UP000010471"/>
    </source>
</evidence>
<evidence type="ECO:0000313" key="1">
    <source>
        <dbReference type="EMBL" id="AFZ21505.1"/>
    </source>
</evidence>
<sequence>METEAPQHPPWYLEPFEGESISHYFGRFRRQEIVNISAPGSLSRKAGIGTALSRWEKFRFNPRPTQKELEAMAKLIGVEVSKLEALCPPKGVLMVTCSTRLCAVCYREAPYHRIHWQFQSTEYCEKHQLPLISRCPACDEKFPLPSEWKDGNCQRCGMKFTSMKKRQIIAKEKRAKRLGIRSDSKSV</sequence>
<dbReference type="PATRIC" id="fig|1173027.3.peg.6541"/>
<dbReference type="eggNOG" id="COG1933">
    <property type="taxonomic scope" value="Bacteria"/>
</dbReference>
<keyword evidence="2" id="KW-1185">Reference proteome</keyword>
<dbReference type="RefSeq" id="WP_015185634.1">
    <property type="nucleotide sequence ID" value="NC_019738.1"/>
</dbReference>
<name>K9WM69_9CYAN</name>
<proteinExistence type="predicted"/>
<dbReference type="HOGENOM" id="CLU_1599988_0_0_3"/>
<dbReference type="EMBL" id="CP003630">
    <property type="protein sequence ID" value="AFZ21505.1"/>
    <property type="molecule type" value="Genomic_DNA"/>
</dbReference>
<dbReference type="AlphaFoldDB" id="K9WM69"/>
<dbReference type="KEGG" id="mic:Mic7113_5901"/>
<accession>K9WM69</accession>
<protein>
    <submittedName>
        <fullName evidence="1">Uncharacterized protein</fullName>
    </submittedName>
</protein>
<reference evidence="1 2" key="1">
    <citation type="submission" date="2012-06" db="EMBL/GenBank/DDBJ databases">
        <title>Finished chromosome of genome of Microcoleus sp. PCC 7113.</title>
        <authorList>
            <consortium name="US DOE Joint Genome Institute"/>
            <person name="Gugger M."/>
            <person name="Coursin T."/>
            <person name="Rippka R."/>
            <person name="Tandeau De Marsac N."/>
            <person name="Huntemann M."/>
            <person name="Wei C.-L."/>
            <person name="Han J."/>
            <person name="Detter J.C."/>
            <person name="Han C."/>
            <person name="Tapia R."/>
            <person name="Chen A."/>
            <person name="Kyrpides N."/>
            <person name="Mavromatis K."/>
            <person name="Markowitz V."/>
            <person name="Szeto E."/>
            <person name="Ivanova N."/>
            <person name="Pagani I."/>
            <person name="Pati A."/>
            <person name="Goodwin L."/>
            <person name="Nordberg H.P."/>
            <person name="Cantor M.N."/>
            <person name="Hua S.X."/>
            <person name="Woyke T."/>
            <person name="Kerfeld C.A."/>
        </authorList>
    </citation>
    <scope>NUCLEOTIDE SEQUENCE [LARGE SCALE GENOMIC DNA]</scope>
    <source>
        <strain evidence="1 2">PCC 7113</strain>
    </source>
</reference>
<dbReference type="OrthoDB" id="455810at2"/>
<dbReference type="STRING" id="1173027.Mic7113_5901"/>
<dbReference type="Proteomes" id="UP000010471">
    <property type="component" value="Chromosome"/>
</dbReference>
<organism evidence="1 2">
    <name type="scientific">Allocoleopsis franciscana PCC 7113</name>
    <dbReference type="NCBI Taxonomy" id="1173027"/>
    <lineage>
        <taxon>Bacteria</taxon>
        <taxon>Bacillati</taxon>
        <taxon>Cyanobacteriota</taxon>
        <taxon>Cyanophyceae</taxon>
        <taxon>Coleofasciculales</taxon>
        <taxon>Coleofasciculaceae</taxon>
        <taxon>Allocoleopsis</taxon>
        <taxon>Allocoleopsis franciscana</taxon>
    </lineage>
</organism>
<gene>
    <name evidence="1" type="ORF">Mic7113_5901</name>
</gene>